<name>A0A2T7NLU6_POMCA</name>
<keyword evidence="3" id="KW-1185">Reference proteome</keyword>
<dbReference type="AlphaFoldDB" id="A0A2T7NLU6"/>
<gene>
    <name evidence="2" type="ORF">C0Q70_17948</name>
</gene>
<evidence type="ECO:0000313" key="2">
    <source>
        <dbReference type="EMBL" id="PVD22143.1"/>
    </source>
</evidence>
<evidence type="ECO:0000256" key="1">
    <source>
        <dbReference type="SAM" id="Phobius"/>
    </source>
</evidence>
<keyword evidence="1" id="KW-0472">Membrane</keyword>
<dbReference type="EMBL" id="PZQS01000011">
    <property type="protein sequence ID" value="PVD22143.1"/>
    <property type="molecule type" value="Genomic_DNA"/>
</dbReference>
<protein>
    <submittedName>
        <fullName evidence="2">Uncharacterized protein</fullName>
    </submittedName>
</protein>
<sequence length="87" mass="9539">MIRQVAAPFPKRTTLFISLHALFSCSATVLTSVIFIKKVLLFLHPSVYGGVRHPSARLQGAMPGRRSCGFVVERHNPIKGQPLSCPP</sequence>
<evidence type="ECO:0000313" key="3">
    <source>
        <dbReference type="Proteomes" id="UP000245119"/>
    </source>
</evidence>
<reference evidence="2 3" key="1">
    <citation type="submission" date="2018-04" db="EMBL/GenBank/DDBJ databases">
        <title>The genome of golden apple snail Pomacea canaliculata provides insight into stress tolerance and invasive adaptation.</title>
        <authorList>
            <person name="Liu C."/>
            <person name="Liu B."/>
            <person name="Ren Y."/>
            <person name="Zhang Y."/>
            <person name="Wang H."/>
            <person name="Li S."/>
            <person name="Jiang F."/>
            <person name="Yin L."/>
            <person name="Zhang G."/>
            <person name="Qian W."/>
            <person name="Fan W."/>
        </authorList>
    </citation>
    <scope>NUCLEOTIDE SEQUENCE [LARGE SCALE GENOMIC DNA]</scope>
    <source>
        <strain evidence="2">SZHN2017</strain>
        <tissue evidence="2">Muscle</tissue>
    </source>
</reference>
<keyword evidence="1" id="KW-1133">Transmembrane helix</keyword>
<organism evidence="2 3">
    <name type="scientific">Pomacea canaliculata</name>
    <name type="common">Golden apple snail</name>
    <dbReference type="NCBI Taxonomy" id="400727"/>
    <lineage>
        <taxon>Eukaryota</taxon>
        <taxon>Metazoa</taxon>
        <taxon>Spiralia</taxon>
        <taxon>Lophotrochozoa</taxon>
        <taxon>Mollusca</taxon>
        <taxon>Gastropoda</taxon>
        <taxon>Caenogastropoda</taxon>
        <taxon>Architaenioglossa</taxon>
        <taxon>Ampullarioidea</taxon>
        <taxon>Ampullariidae</taxon>
        <taxon>Pomacea</taxon>
    </lineage>
</organism>
<dbReference type="PROSITE" id="PS51257">
    <property type="entry name" value="PROKAR_LIPOPROTEIN"/>
    <property type="match status" value="1"/>
</dbReference>
<keyword evidence="1" id="KW-0812">Transmembrane</keyword>
<comment type="caution">
    <text evidence="2">The sequence shown here is derived from an EMBL/GenBank/DDBJ whole genome shotgun (WGS) entry which is preliminary data.</text>
</comment>
<proteinExistence type="predicted"/>
<accession>A0A2T7NLU6</accession>
<dbReference type="Proteomes" id="UP000245119">
    <property type="component" value="Linkage Group LG11"/>
</dbReference>
<feature type="transmembrane region" description="Helical" evidence="1">
    <location>
        <begin position="15"/>
        <end position="36"/>
    </location>
</feature>